<dbReference type="Pfam" id="PF00378">
    <property type="entry name" value="ECH_1"/>
    <property type="match status" value="1"/>
</dbReference>
<gene>
    <name evidence="3" type="primary">caiD</name>
    <name evidence="3" type="ORF">LPTSP4_25690</name>
</gene>
<dbReference type="OrthoDB" id="9775794at2"/>
<dbReference type="SUPFAM" id="SSF52096">
    <property type="entry name" value="ClpP/crotonase"/>
    <property type="match status" value="1"/>
</dbReference>
<sequence length="258" mass="29075">MSDFLEIFHGDRILEIKMQSNEKNTFSYETFQAFESLLLKHGENQNLRVMLFTSAQSQFFSNGIEPTLMYGKSESEVRAAVTLLIRCANVYFNFPVPTIAVLNGHCMAAGAVFALYSDYRFMADKGARIGFSEAIVGLNFPSAPTMILRDLVGTTNTRDLLFFGKQLKGAEAKEIGLIDEVYPAETLFGEGMKLAEKLSKLTYNSARGMKTAQRSYYRTAMHTVTEEDIELFVRTILSRDGQEGFLSLIEKRRPNFVT</sequence>
<dbReference type="CDD" id="cd06558">
    <property type="entry name" value="crotonase-like"/>
    <property type="match status" value="1"/>
</dbReference>
<accession>A0A2P2E2C7</accession>
<evidence type="ECO:0000313" key="4">
    <source>
        <dbReference type="Proteomes" id="UP000245133"/>
    </source>
</evidence>
<dbReference type="EMBL" id="BFBB01000008">
    <property type="protein sequence ID" value="GBF51038.1"/>
    <property type="molecule type" value="Genomic_DNA"/>
</dbReference>
<comment type="caution">
    <text evidence="3">The sequence shown here is derived from an EMBL/GenBank/DDBJ whole genome shotgun (WGS) entry which is preliminary data.</text>
</comment>
<dbReference type="PROSITE" id="PS00166">
    <property type="entry name" value="ENOYL_COA_HYDRATASE"/>
    <property type="match status" value="1"/>
</dbReference>
<evidence type="ECO:0000313" key="3">
    <source>
        <dbReference type="EMBL" id="GBF51038.1"/>
    </source>
</evidence>
<name>A0A2P2E2C7_9LEPT</name>
<evidence type="ECO:0000256" key="1">
    <source>
        <dbReference type="ARBA" id="ARBA00005254"/>
    </source>
</evidence>
<dbReference type="InterPro" id="IPR018376">
    <property type="entry name" value="Enoyl-CoA_hyd/isom_CS"/>
</dbReference>
<dbReference type="AlphaFoldDB" id="A0A2P2E2C7"/>
<protein>
    <submittedName>
        <fullName evidence="3">Enoyl-CoA hydratase/carnithine racemase</fullName>
    </submittedName>
</protein>
<reference evidence="3 4" key="1">
    <citation type="submission" date="2018-02" db="EMBL/GenBank/DDBJ databases">
        <title>Novel Leptospira species isolated from soil and water in Japan.</title>
        <authorList>
            <person name="Nakao R."/>
            <person name="Masuzawa T."/>
        </authorList>
    </citation>
    <scope>NUCLEOTIDE SEQUENCE [LARGE SCALE GENOMIC DNA]</scope>
    <source>
        <strain evidence="3 4">YH101</strain>
    </source>
</reference>
<dbReference type="GO" id="GO:0006635">
    <property type="term" value="P:fatty acid beta-oxidation"/>
    <property type="evidence" value="ECO:0007669"/>
    <property type="project" value="TreeGrafter"/>
</dbReference>
<dbReference type="Proteomes" id="UP000245133">
    <property type="component" value="Unassembled WGS sequence"/>
</dbReference>
<dbReference type="GO" id="GO:0003824">
    <property type="term" value="F:catalytic activity"/>
    <property type="evidence" value="ECO:0007669"/>
    <property type="project" value="InterPro"/>
</dbReference>
<comment type="similarity">
    <text evidence="1 2">Belongs to the enoyl-CoA hydratase/isomerase family.</text>
</comment>
<dbReference type="InterPro" id="IPR001753">
    <property type="entry name" value="Enoyl-CoA_hydra/iso"/>
</dbReference>
<dbReference type="InterPro" id="IPR029045">
    <property type="entry name" value="ClpP/crotonase-like_dom_sf"/>
</dbReference>
<keyword evidence="4" id="KW-1185">Reference proteome</keyword>
<proteinExistence type="inferred from homology"/>
<dbReference type="PANTHER" id="PTHR11941:SF54">
    <property type="entry name" value="ENOYL-COA HYDRATASE, MITOCHONDRIAL"/>
    <property type="match status" value="1"/>
</dbReference>
<dbReference type="PANTHER" id="PTHR11941">
    <property type="entry name" value="ENOYL-COA HYDRATASE-RELATED"/>
    <property type="match status" value="1"/>
</dbReference>
<dbReference type="RefSeq" id="WP_108977335.1">
    <property type="nucleotide sequence ID" value="NZ_BFBB01000008.1"/>
</dbReference>
<organism evidence="3 4">
    <name type="scientific">Leptospira ryugenii</name>
    <dbReference type="NCBI Taxonomy" id="1917863"/>
    <lineage>
        <taxon>Bacteria</taxon>
        <taxon>Pseudomonadati</taxon>
        <taxon>Spirochaetota</taxon>
        <taxon>Spirochaetia</taxon>
        <taxon>Leptospirales</taxon>
        <taxon>Leptospiraceae</taxon>
        <taxon>Leptospira</taxon>
    </lineage>
</organism>
<evidence type="ECO:0000256" key="2">
    <source>
        <dbReference type="RuleBase" id="RU003707"/>
    </source>
</evidence>
<dbReference type="Gene3D" id="3.90.226.10">
    <property type="entry name" value="2-enoyl-CoA Hydratase, Chain A, domain 1"/>
    <property type="match status" value="1"/>
</dbReference>